<sequence length="187" mass="21838">MIVKKWNTMDKPQIDWSWSFRDELKSLVLLSSDKREFKLNLCEKNIGHLSFVNRQFTVDDASNFDEFHDAISCFEYTDDIKFHIILHAIACKNFQKPMMPKSWFFKEQDQPLSPQNAEIVTLTCLAGDTSRFLVIDSSESASLLLLIEQKGIHLNSNKRLEFCECIKVMNNRLRLFIKEPKIMDLVG</sequence>
<accession>A0A220VEP6</accession>
<feature type="domain" description="Cell-division protein ZapC N-terminal" evidence="2">
    <location>
        <begin position="11"/>
        <end position="96"/>
    </location>
</feature>
<evidence type="ECO:0000313" key="4">
    <source>
        <dbReference type="Proteomes" id="UP000242175"/>
    </source>
</evidence>
<evidence type="ECO:0000313" key="3">
    <source>
        <dbReference type="EMBL" id="ASK78750.1"/>
    </source>
</evidence>
<evidence type="ECO:0000259" key="1">
    <source>
        <dbReference type="Pfam" id="PF07126"/>
    </source>
</evidence>
<gene>
    <name evidence="3" type="ORF">CF386_06940</name>
</gene>
<evidence type="ECO:0000259" key="2">
    <source>
        <dbReference type="Pfam" id="PF21083"/>
    </source>
</evidence>
<organism evidence="3 4">
    <name type="scientific">Paraphotobacterium marinum</name>
    <dbReference type="NCBI Taxonomy" id="1755811"/>
    <lineage>
        <taxon>Bacteria</taxon>
        <taxon>Pseudomonadati</taxon>
        <taxon>Pseudomonadota</taxon>
        <taxon>Gammaproteobacteria</taxon>
        <taxon>Vibrionales</taxon>
        <taxon>Vibrionaceae</taxon>
        <taxon>Paraphotobacterium</taxon>
    </lineage>
</organism>
<reference evidence="3 4" key="1">
    <citation type="journal article" date="2016" name="Int. J. Syst. Evol. Microbiol.">
        <title>Paraphotobacterium marinum gen. nov., sp. nov., a member of the family Vibrionaceae, isolated from surface seawater.</title>
        <authorList>
            <person name="Huang Z."/>
            <person name="Dong C."/>
            <person name="Shao Z."/>
        </authorList>
    </citation>
    <scope>NUCLEOTIDE SEQUENCE [LARGE SCALE GENOMIC DNA]</scope>
    <source>
        <strain evidence="3 4">NSCS20N07D</strain>
    </source>
</reference>
<feature type="domain" description="Cell-division protein ZapC C-terminal" evidence="1">
    <location>
        <begin position="97"/>
        <end position="175"/>
    </location>
</feature>
<dbReference type="Pfam" id="PF21083">
    <property type="entry name" value="ZapC_N"/>
    <property type="match status" value="1"/>
</dbReference>
<dbReference type="Pfam" id="PF07126">
    <property type="entry name" value="ZapC_C"/>
    <property type="match status" value="1"/>
</dbReference>
<dbReference type="EMBL" id="CP022355">
    <property type="protein sequence ID" value="ASK78750.1"/>
    <property type="molecule type" value="Genomic_DNA"/>
</dbReference>
<dbReference type="Proteomes" id="UP000242175">
    <property type="component" value="Chromosome large"/>
</dbReference>
<dbReference type="AlphaFoldDB" id="A0A220VEP6"/>
<dbReference type="InterPro" id="IPR048373">
    <property type="entry name" value="ZapC_N"/>
</dbReference>
<dbReference type="InterPro" id="IPR048372">
    <property type="entry name" value="ZapC_C"/>
</dbReference>
<evidence type="ECO:0008006" key="5">
    <source>
        <dbReference type="Google" id="ProtNLM"/>
    </source>
</evidence>
<name>A0A220VEP6_9GAMM</name>
<proteinExistence type="predicted"/>
<keyword evidence="4" id="KW-1185">Reference proteome</keyword>
<dbReference type="KEGG" id="pmai:CF386_06940"/>
<protein>
    <recommendedName>
        <fullName evidence="5">Cell division protein ZapC</fullName>
    </recommendedName>
</protein>